<comment type="PTM">
    <text evidence="15">Is synthesized initially as an inactive proenzyme. Formation of the active enzyme involves a self-maturation process in which the active site pyruvoyl group is generated from an internal serine residue via an autocatalytic post-translational modification. Two non-identical subunits are generated from the proenzyme in this reaction, and the pyruvate is formed at the N-terminus of the alpha chain, which is derived from the carboxyl end of the proenzyme. The post-translation cleavage follows an unusual pathway, termed non-hydrolytic serinolysis, in which the side chain hydroxyl group of the serine supplies its oxygen atom to form the C-terminus of the beta chain, while the remainder of the serine residue undergoes an oxidative deamination to produce ammonia and the pyruvoyl group blocking the N-terminus of the alpha chain.</text>
</comment>
<evidence type="ECO:0000256" key="4">
    <source>
        <dbReference type="ARBA" id="ARBA00022793"/>
    </source>
</evidence>
<keyword evidence="5 15" id="KW-0068">Autocatalytic cleavage</keyword>
<dbReference type="UniPathway" id="UPA00331">
    <property type="reaction ID" value="UER00451"/>
</dbReference>
<protein>
    <recommendedName>
        <fullName evidence="15">S-adenosylmethionine decarboxylase proenzyme</fullName>
        <shortName evidence="15">AdoMetDC</shortName>
        <shortName evidence="15">SAMDC</shortName>
        <ecNumber evidence="15">4.1.1.50</ecNumber>
    </recommendedName>
    <component>
        <recommendedName>
            <fullName evidence="15">S-adenosylmethionine decarboxylase beta chain</fullName>
        </recommendedName>
    </component>
    <component>
        <recommendedName>
            <fullName evidence="15">S-adenosylmethionine decarboxylase alpha chain</fullName>
        </recommendedName>
    </component>
</protein>
<keyword evidence="11 15" id="KW-0670">Pyruvate</keyword>
<keyword evidence="9 15" id="KW-0456">Lyase</keyword>
<comment type="caution">
    <text evidence="16">The sequence shown here is derived from an EMBL/GenBank/DDBJ whole genome shotgun (WGS) entry which is preliminary data.</text>
</comment>
<feature type="modified residue" description="Pyruvic acid (Ser); by autocatalysis" evidence="15">
    <location>
        <position position="62"/>
    </location>
</feature>
<feature type="site" description="Cleavage (non-hydrolytic); by autolysis" evidence="15">
    <location>
        <begin position="61"/>
        <end position="62"/>
    </location>
</feature>
<evidence type="ECO:0000256" key="1">
    <source>
        <dbReference type="ARBA" id="ARBA00004911"/>
    </source>
</evidence>
<keyword evidence="8 15" id="KW-0865">Zymogen</keyword>
<name>A0A7X1E5S9_9BACT</name>
<accession>A0A7X1E5S9</accession>
<feature type="active site" description="Proton donor; for catalytic activity" evidence="15">
    <location>
        <position position="82"/>
    </location>
</feature>
<dbReference type="Gene3D" id="3.30.160.750">
    <property type="match status" value="1"/>
</dbReference>
<dbReference type="InterPro" id="IPR042284">
    <property type="entry name" value="AdoMetDC_N"/>
</dbReference>
<evidence type="ECO:0000256" key="3">
    <source>
        <dbReference type="ARBA" id="ARBA00022691"/>
    </source>
</evidence>
<comment type="function">
    <text evidence="13 15">Catalyzes the decarboxylation of S-adenosylmethionine to S-adenosylmethioninamine (dcAdoMet), the propylamine donor required for the synthesis of the polyamines spermine and spermidine from the diamine putrescine.</text>
</comment>
<feature type="active site" description="Schiff-base intermediate with substrate; via pyruvic acid" evidence="15">
    <location>
        <position position="62"/>
    </location>
</feature>
<dbReference type="AlphaFoldDB" id="A0A7X1E5S9"/>
<evidence type="ECO:0000256" key="13">
    <source>
        <dbReference type="ARBA" id="ARBA00056215"/>
    </source>
</evidence>
<dbReference type="GO" id="GO:0005829">
    <property type="term" value="C:cytosol"/>
    <property type="evidence" value="ECO:0007669"/>
    <property type="project" value="TreeGrafter"/>
</dbReference>
<evidence type="ECO:0000256" key="2">
    <source>
        <dbReference type="ARBA" id="ARBA00011601"/>
    </source>
</evidence>
<evidence type="ECO:0000256" key="10">
    <source>
        <dbReference type="ARBA" id="ARBA00023270"/>
    </source>
</evidence>
<evidence type="ECO:0000256" key="11">
    <source>
        <dbReference type="ARBA" id="ARBA00023317"/>
    </source>
</evidence>
<organism evidence="16 17">
    <name type="scientific">Puniceicoccus vermicola</name>
    <dbReference type="NCBI Taxonomy" id="388746"/>
    <lineage>
        <taxon>Bacteria</taxon>
        <taxon>Pseudomonadati</taxon>
        <taxon>Verrucomicrobiota</taxon>
        <taxon>Opitutia</taxon>
        <taxon>Puniceicoccales</taxon>
        <taxon>Puniceicoccaceae</taxon>
        <taxon>Puniceicoccus</taxon>
    </lineage>
</organism>
<feature type="chain" id="PRO_5031656815" description="S-adenosylmethionine decarboxylase alpha chain" evidence="15">
    <location>
        <begin position="62"/>
        <end position="130"/>
    </location>
</feature>
<dbReference type="Proteomes" id="UP000525652">
    <property type="component" value="Unassembled WGS sequence"/>
</dbReference>
<dbReference type="Gene3D" id="3.30.360.110">
    <property type="entry name" value="S-adenosylmethionine decarboxylase domain"/>
    <property type="match status" value="1"/>
</dbReference>
<dbReference type="InterPro" id="IPR016067">
    <property type="entry name" value="S-AdoMet_deCO2ase_core"/>
</dbReference>
<evidence type="ECO:0000256" key="9">
    <source>
        <dbReference type="ARBA" id="ARBA00023239"/>
    </source>
</evidence>
<evidence type="ECO:0000256" key="6">
    <source>
        <dbReference type="ARBA" id="ARBA00023066"/>
    </source>
</evidence>
<dbReference type="Pfam" id="PF02675">
    <property type="entry name" value="AdoMet_dc"/>
    <property type="match status" value="1"/>
</dbReference>
<dbReference type="PANTHER" id="PTHR33866:SF2">
    <property type="entry name" value="S-ADENOSYLMETHIONINE DECARBOXYLASE PROENZYME"/>
    <property type="match status" value="1"/>
</dbReference>
<dbReference type="InterPro" id="IPR042286">
    <property type="entry name" value="AdoMetDC_C"/>
</dbReference>
<keyword evidence="17" id="KW-1185">Reference proteome</keyword>
<dbReference type="NCBIfam" id="TIGR03330">
    <property type="entry name" value="SAM_DCase_Bsu"/>
    <property type="match status" value="1"/>
</dbReference>
<dbReference type="EC" id="4.1.1.50" evidence="15"/>
<dbReference type="EMBL" id="JACHVA010000126">
    <property type="protein sequence ID" value="MBC2603378.1"/>
    <property type="molecule type" value="Genomic_DNA"/>
</dbReference>
<keyword evidence="6 15" id="KW-0745">Spermidine biosynthesis</keyword>
<evidence type="ECO:0000256" key="7">
    <source>
        <dbReference type="ARBA" id="ARBA00023115"/>
    </source>
</evidence>
<keyword evidence="4 15" id="KW-0210">Decarboxylase</keyword>
<dbReference type="InterPro" id="IPR017716">
    <property type="entry name" value="S-AdoMet_deCOase_pro-enz"/>
</dbReference>
<dbReference type="SUPFAM" id="SSF56276">
    <property type="entry name" value="S-adenosylmethionine decarboxylase"/>
    <property type="match status" value="1"/>
</dbReference>
<comment type="subunit">
    <text evidence="2 15">Heterotetramer of two alpha and two beta chains arranged as a dimer of alpha/beta heterodimers.</text>
</comment>
<dbReference type="FunFam" id="3.30.360.110:FF:000001">
    <property type="entry name" value="S-adenosylmethionine decarboxylase proenzyme"/>
    <property type="match status" value="1"/>
</dbReference>
<dbReference type="InterPro" id="IPR003826">
    <property type="entry name" value="AdoMetDC_fam_prok"/>
</dbReference>
<dbReference type="GO" id="GO:0004014">
    <property type="term" value="F:adenosylmethionine decarboxylase activity"/>
    <property type="evidence" value="ECO:0007669"/>
    <property type="project" value="UniProtKB-UniRule"/>
</dbReference>
<gene>
    <name evidence="16" type="primary">speD</name>
    <name evidence="15" type="synonym">speH</name>
    <name evidence="16" type="ORF">H5P30_16465</name>
</gene>
<feature type="chain" id="PRO_5031656816" description="S-adenosylmethionine decarboxylase beta chain" evidence="15">
    <location>
        <begin position="1"/>
        <end position="61"/>
    </location>
</feature>
<keyword evidence="3 15" id="KW-0949">S-adenosyl-L-methionine</keyword>
<evidence type="ECO:0000256" key="5">
    <source>
        <dbReference type="ARBA" id="ARBA00022813"/>
    </source>
</evidence>
<keyword evidence="7 15" id="KW-0620">Polyamine biosynthesis</keyword>
<dbReference type="HAMAP" id="MF_00464">
    <property type="entry name" value="AdoMetDC_1"/>
    <property type="match status" value="1"/>
</dbReference>
<feature type="active site" description="Proton acceptor; for processing activity" evidence="15">
    <location>
        <position position="67"/>
    </location>
</feature>
<dbReference type="RefSeq" id="WP_185694009.1">
    <property type="nucleotide sequence ID" value="NZ_JACHVA010000126.1"/>
</dbReference>
<evidence type="ECO:0000256" key="15">
    <source>
        <dbReference type="HAMAP-Rule" id="MF_00464"/>
    </source>
</evidence>
<keyword evidence="10 15" id="KW-0704">Schiff base</keyword>
<comment type="pathway">
    <text evidence="1 15">Amine and polyamine biosynthesis; S-adenosylmethioninamine biosynthesis; S-adenosylmethioninamine from S-adenosyl-L-methionine: step 1/1.</text>
</comment>
<evidence type="ECO:0000313" key="17">
    <source>
        <dbReference type="Proteomes" id="UP000525652"/>
    </source>
</evidence>
<sequence length="130" mass="13918">MILGHHLLLDLRGCASEKLDSVSVVEELLREAADTAGATIVEATFHHFAPQGVSGVLVIAESHIAAHTWPEYGYAAIDCFTCGQSEILERIAMLIAKGFRASNCSRRLLARGPLSSEADFCDATDLSGKC</sequence>
<dbReference type="GO" id="GO:0008295">
    <property type="term" value="P:spermidine biosynthetic process"/>
    <property type="evidence" value="ECO:0007669"/>
    <property type="project" value="UniProtKB-UniRule"/>
</dbReference>
<reference evidence="16 17" key="1">
    <citation type="submission" date="2020-07" db="EMBL/GenBank/DDBJ databases">
        <authorList>
            <person name="Feng X."/>
        </authorList>
    </citation>
    <scope>NUCLEOTIDE SEQUENCE [LARGE SCALE GENOMIC DNA]</scope>
    <source>
        <strain evidence="16 17">JCM14086</strain>
    </source>
</reference>
<evidence type="ECO:0000256" key="12">
    <source>
        <dbReference type="ARBA" id="ARBA00048112"/>
    </source>
</evidence>
<evidence type="ECO:0000256" key="14">
    <source>
        <dbReference type="ARBA" id="ARBA00061583"/>
    </source>
</evidence>
<evidence type="ECO:0000256" key="8">
    <source>
        <dbReference type="ARBA" id="ARBA00023145"/>
    </source>
</evidence>
<comment type="cofactor">
    <cofactor evidence="15">
        <name>pyruvate</name>
        <dbReference type="ChEBI" id="CHEBI:15361"/>
    </cofactor>
    <text evidence="15">Binds 1 pyruvoyl group covalently per subunit.</text>
</comment>
<dbReference type="PANTHER" id="PTHR33866">
    <property type="entry name" value="S-ADENOSYLMETHIONINE DECARBOXYLASE PROENZYME"/>
    <property type="match status" value="1"/>
</dbReference>
<comment type="catalytic activity">
    <reaction evidence="12 15">
        <text>S-adenosyl-L-methionine + H(+) = S-adenosyl 3-(methylsulfanyl)propylamine + CO2</text>
        <dbReference type="Rhea" id="RHEA:15981"/>
        <dbReference type="ChEBI" id="CHEBI:15378"/>
        <dbReference type="ChEBI" id="CHEBI:16526"/>
        <dbReference type="ChEBI" id="CHEBI:57443"/>
        <dbReference type="ChEBI" id="CHEBI:59789"/>
        <dbReference type="EC" id="4.1.1.50"/>
    </reaction>
</comment>
<evidence type="ECO:0000313" key="16">
    <source>
        <dbReference type="EMBL" id="MBC2603378.1"/>
    </source>
</evidence>
<proteinExistence type="inferred from homology"/>
<comment type="similarity">
    <text evidence="14 15">Belongs to the prokaryotic AdoMetDC family. Type 1 subfamily.</text>
</comment>